<dbReference type="Pfam" id="PF02517">
    <property type="entry name" value="Rce1-like"/>
    <property type="match status" value="1"/>
</dbReference>
<evidence type="ECO:0000256" key="1">
    <source>
        <dbReference type="ARBA" id="ARBA00009067"/>
    </source>
</evidence>
<dbReference type="EMBL" id="CP039712">
    <property type="protein sequence ID" value="QCI85625.1"/>
    <property type="molecule type" value="Genomic_DNA"/>
</dbReference>
<dbReference type="Proteomes" id="UP000298615">
    <property type="component" value="Chromosome"/>
</dbReference>
<dbReference type="PANTHER" id="PTHR36435">
    <property type="entry name" value="SLR1288 PROTEIN"/>
    <property type="match status" value="1"/>
</dbReference>
<dbReference type="GO" id="GO:0080120">
    <property type="term" value="P:CAAX-box protein maturation"/>
    <property type="evidence" value="ECO:0007669"/>
    <property type="project" value="UniProtKB-ARBA"/>
</dbReference>
<gene>
    <name evidence="3" type="ORF">FA707_00970</name>
</gene>
<proteinExistence type="inferred from homology"/>
<keyword evidence="3" id="KW-0482">Metalloprotease</keyword>
<dbReference type="InterPro" id="IPR052710">
    <property type="entry name" value="CAAX_protease"/>
</dbReference>
<feature type="domain" description="CAAX prenyl protease 2/Lysostaphin resistance protein A-like" evidence="2">
    <location>
        <begin position="112"/>
        <end position="205"/>
    </location>
</feature>
<dbReference type="KEGG" id="vao:FA707_00970"/>
<dbReference type="InterPro" id="IPR003675">
    <property type="entry name" value="Rce1/LyrA-like_dom"/>
</dbReference>
<comment type="similarity">
    <text evidence="1">Belongs to the UPF0177 family.</text>
</comment>
<dbReference type="PANTHER" id="PTHR36435:SF1">
    <property type="entry name" value="CAAX AMINO TERMINAL PROTEASE FAMILY PROTEIN"/>
    <property type="match status" value="1"/>
</dbReference>
<dbReference type="GO" id="GO:0006508">
    <property type="term" value="P:proteolysis"/>
    <property type="evidence" value="ECO:0007669"/>
    <property type="project" value="UniProtKB-KW"/>
</dbReference>
<protein>
    <submittedName>
        <fullName evidence="3">CPBP family intramembrane metalloprotease</fullName>
    </submittedName>
</protein>
<dbReference type="AlphaFoldDB" id="A0A4D7CNG0"/>
<sequence>MKNIISKLWQFGLLIIFFIVYSLPSSLIMLGYEKIGIISVFLVLLAFIGFYLTKTKHQFFPKLFQKKHLFYIIGGYIAIYLSNLLILPLMENDTTSNNEAIYDLATQINPGTLFFILCVLAPIGEELIFRFGIIRLFGDIMNPDDTKKVWFGLIISSVLFCLPHTPDSIPAFFAYTIMGFIMGYIYVKSKRIEVSMALHFINNFLAYLVITFASNLL</sequence>
<dbReference type="OrthoDB" id="8607342at2"/>
<keyword evidence="3" id="KW-0378">Hydrolase</keyword>
<dbReference type="RefSeq" id="WP_136952471.1">
    <property type="nucleotide sequence ID" value="NZ_CP039712.1"/>
</dbReference>
<evidence type="ECO:0000259" key="2">
    <source>
        <dbReference type="Pfam" id="PF02517"/>
    </source>
</evidence>
<evidence type="ECO:0000313" key="4">
    <source>
        <dbReference type="Proteomes" id="UP000298615"/>
    </source>
</evidence>
<keyword evidence="3" id="KW-0645">Protease</keyword>
<evidence type="ECO:0000313" key="3">
    <source>
        <dbReference type="EMBL" id="QCI85625.1"/>
    </source>
</evidence>
<dbReference type="GO" id="GO:0008237">
    <property type="term" value="F:metallopeptidase activity"/>
    <property type="evidence" value="ECO:0007669"/>
    <property type="project" value="UniProtKB-KW"/>
</dbReference>
<organism evidence="3 4">
    <name type="scientific">Vagococcus zengguangii</name>
    <dbReference type="NCBI Taxonomy" id="2571750"/>
    <lineage>
        <taxon>Bacteria</taxon>
        <taxon>Bacillati</taxon>
        <taxon>Bacillota</taxon>
        <taxon>Bacilli</taxon>
        <taxon>Lactobacillales</taxon>
        <taxon>Enterococcaceae</taxon>
        <taxon>Vagococcus</taxon>
    </lineage>
</organism>
<name>A0A4D7CNG0_9ENTE</name>
<reference evidence="3 4" key="1">
    <citation type="submission" date="2019-04" db="EMBL/GenBank/DDBJ databases">
        <title>Vagococcus sp. nov., isolated from faeces of yaks (Bos grunniens).</title>
        <authorList>
            <person name="Ge Y."/>
        </authorList>
    </citation>
    <scope>NUCLEOTIDE SEQUENCE [LARGE SCALE GENOMIC DNA]</scope>
    <source>
        <strain evidence="3 4">MN-17</strain>
    </source>
</reference>
<accession>A0A4D7CNG0</accession>
<dbReference type="GO" id="GO:0004175">
    <property type="term" value="F:endopeptidase activity"/>
    <property type="evidence" value="ECO:0007669"/>
    <property type="project" value="UniProtKB-ARBA"/>
</dbReference>
<keyword evidence="4" id="KW-1185">Reference proteome</keyword>